<keyword evidence="2" id="KW-1185">Reference proteome</keyword>
<sequence length="174" mass="19709">MSNTTTAYQFDSQGYYLNETLVQKLGEEYLVPPDSTMAEPTFKAGYWTKWNGSKWTNEKIPTTCAEAIKKGLTCISNGQGKHNYEVKILLEALVAADSEHYKTVVSDNFVMTIEEIPEPTEEEKALEREQAKQNAAQQAIDDLIKQMTIADLNGDEEWKAELREEYQTLTAEAE</sequence>
<dbReference type="RefSeq" id="WP_074837921.1">
    <property type="nucleotide sequence ID" value="NZ_CP047056.1"/>
</dbReference>
<evidence type="ECO:0000313" key="2">
    <source>
        <dbReference type="Proteomes" id="UP000243374"/>
    </source>
</evidence>
<protein>
    <submittedName>
        <fullName evidence="1">Uncharacterized protein</fullName>
    </submittedName>
</protein>
<dbReference type="Proteomes" id="UP000243374">
    <property type="component" value="Unassembled WGS sequence"/>
</dbReference>
<proteinExistence type="predicted"/>
<organism evidence="1 2">
    <name type="scientific">Succinivibrio dextrinosolvens</name>
    <dbReference type="NCBI Taxonomy" id="83771"/>
    <lineage>
        <taxon>Bacteria</taxon>
        <taxon>Pseudomonadati</taxon>
        <taxon>Pseudomonadota</taxon>
        <taxon>Gammaproteobacteria</taxon>
        <taxon>Aeromonadales</taxon>
        <taxon>Succinivibrionaceae</taxon>
        <taxon>Succinivibrio</taxon>
    </lineage>
</organism>
<dbReference type="EMBL" id="FOSF01000001">
    <property type="protein sequence ID" value="SFJ73801.1"/>
    <property type="molecule type" value="Genomic_DNA"/>
</dbReference>
<gene>
    <name evidence="1" type="ORF">SAMN04487865_100196</name>
</gene>
<accession>A0A662Z5U4</accession>
<dbReference type="AlphaFoldDB" id="A0A662Z5U4"/>
<reference evidence="1 2" key="1">
    <citation type="submission" date="2016-10" db="EMBL/GenBank/DDBJ databases">
        <authorList>
            <person name="Varghese N."/>
            <person name="Submissions S."/>
        </authorList>
    </citation>
    <scope>NUCLEOTIDE SEQUENCE [LARGE SCALE GENOMIC DNA]</scope>
    <source>
        <strain evidence="1 2">22B</strain>
    </source>
</reference>
<evidence type="ECO:0000313" key="1">
    <source>
        <dbReference type="EMBL" id="SFJ73801.1"/>
    </source>
</evidence>
<name>A0A662Z5U4_9GAMM</name>